<keyword evidence="2" id="KW-1185">Reference proteome</keyword>
<proteinExistence type="predicted"/>
<comment type="caution">
    <text evidence="1">The sequence shown here is derived from an EMBL/GenBank/DDBJ whole genome shotgun (WGS) entry which is preliminary data.</text>
</comment>
<dbReference type="RefSeq" id="WP_301183000.1">
    <property type="nucleotide sequence ID" value="NZ_JAZHFS010000054.1"/>
</dbReference>
<organism evidence="1 2">
    <name type="scientific">Clostridium frigoriphilum</name>
    <dbReference type="NCBI Taxonomy" id="443253"/>
    <lineage>
        <taxon>Bacteria</taxon>
        <taxon>Bacillati</taxon>
        <taxon>Bacillota</taxon>
        <taxon>Clostridia</taxon>
        <taxon>Eubacteriales</taxon>
        <taxon>Clostridiaceae</taxon>
        <taxon>Clostridium</taxon>
    </lineage>
</organism>
<sequence>MAKNFEQMDFQNAVEKDKCGEIVDNMINNCNELINKLNGYSFS</sequence>
<evidence type="ECO:0000313" key="2">
    <source>
        <dbReference type="Proteomes" id="UP001498469"/>
    </source>
</evidence>
<dbReference type="Proteomes" id="UP001498469">
    <property type="component" value="Unassembled WGS sequence"/>
</dbReference>
<reference evidence="1 2" key="1">
    <citation type="submission" date="2023-11" db="EMBL/GenBank/DDBJ databases">
        <title>Draft genome sequence of a psychrophilic Clostridium strain from permafrost water brine.</title>
        <authorList>
            <person name="Shcherbakova V.A."/>
            <person name="Trubitsyn V.E."/>
            <person name="Zakharyuk A.G."/>
        </authorList>
    </citation>
    <scope>NUCLEOTIDE SEQUENCE [LARGE SCALE GENOMIC DNA]</scope>
    <source>
        <strain evidence="1 2">14F</strain>
    </source>
</reference>
<protein>
    <submittedName>
        <fullName evidence="1">Uncharacterized protein</fullName>
    </submittedName>
</protein>
<name>A0ABU7UVB4_9CLOT</name>
<accession>A0ABU7UVB4</accession>
<dbReference type="EMBL" id="JAZHFS010000054">
    <property type="protein sequence ID" value="MEF2115361.1"/>
    <property type="molecule type" value="Genomic_DNA"/>
</dbReference>
<evidence type="ECO:0000313" key="1">
    <source>
        <dbReference type="EMBL" id="MEF2115361.1"/>
    </source>
</evidence>
<gene>
    <name evidence="1" type="ORF">SJI18_24130</name>
</gene>